<keyword evidence="2" id="KW-0732">Signal</keyword>
<sequence length="169" mass="18469" precursor="true">MFAQFKTLSMLAAIAASMLVIADNAQAQCSGGGRGGGGPSQANLATGSFNPLVAYANTANSYAEQRQLALQQQQMLAMRQQMMMLQQQLYAVRQQQTQQLAQSHHEQQQTLQATRLARVEAKRAKRAERIAALKAKRDAERTGDDRGVMLTQATVPSSRVSVNQPNPLR</sequence>
<reference evidence="3 4" key="1">
    <citation type="submission" date="2019-02" db="EMBL/GenBank/DDBJ databases">
        <title>Deep-cultivation of Planctomycetes and their phenomic and genomic characterization uncovers novel biology.</title>
        <authorList>
            <person name="Wiegand S."/>
            <person name="Jogler M."/>
            <person name="Boedeker C."/>
            <person name="Pinto D."/>
            <person name="Vollmers J."/>
            <person name="Rivas-Marin E."/>
            <person name="Kohn T."/>
            <person name="Peeters S.H."/>
            <person name="Heuer A."/>
            <person name="Rast P."/>
            <person name="Oberbeckmann S."/>
            <person name="Bunk B."/>
            <person name="Jeske O."/>
            <person name="Meyerdierks A."/>
            <person name="Storesund J.E."/>
            <person name="Kallscheuer N."/>
            <person name="Luecker S."/>
            <person name="Lage O.M."/>
            <person name="Pohl T."/>
            <person name="Merkel B.J."/>
            <person name="Hornburger P."/>
            <person name="Mueller R.-W."/>
            <person name="Bruemmer F."/>
            <person name="Labrenz M."/>
            <person name="Spormann A.M."/>
            <person name="Op Den Camp H."/>
            <person name="Overmann J."/>
            <person name="Amann R."/>
            <person name="Jetten M.S.M."/>
            <person name="Mascher T."/>
            <person name="Medema M.H."/>
            <person name="Devos D.P."/>
            <person name="Kaster A.-K."/>
            <person name="Ovreas L."/>
            <person name="Rohde M."/>
            <person name="Galperin M.Y."/>
            <person name="Jogler C."/>
        </authorList>
    </citation>
    <scope>NUCLEOTIDE SEQUENCE [LARGE SCALE GENOMIC DNA]</scope>
    <source>
        <strain evidence="3 4">Pla52o</strain>
    </source>
</reference>
<accession>A0A5C6CGE2</accession>
<evidence type="ECO:0000256" key="1">
    <source>
        <dbReference type="SAM" id="MobiDB-lite"/>
    </source>
</evidence>
<proteinExistence type="predicted"/>
<gene>
    <name evidence="3" type="ORF">Pla52o_27980</name>
</gene>
<evidence type="ECO:0000313" key="3">
    <source>
        <dbReference type="EMBL" id="TWU23262.1"/>
    </source>
</evidence>
<organism evidence="3 4">
    <name type="scientific">Novipirellula galeiformis</name>
    <dbReference type="NCBI Taxonomy" id="2528004"/>
    <lineage>
        <taxon>Bacteria</taxon>
        <taxon>Pseudomonadati</taxon>
        <taxon>Planctomycetota</taxon>
        <taxon>Planctomycetia</taxon>
        <taxon>Pirellulales</taxon>
        <taxon>Pirellulaceae</taxon>
        <taxon>Novipirellula</taxon>
    </lineage>
</organism>
<name>A0A5C6CGE2_9BACT</name>
<feature type="chain" id="PRO_5023066934" evidence="2">
    <location>
        <begin position="23"/>
        <end position="169"/>
    </location>
</feature>
<keyword evidence="4" id="KW-1185">Reference proteome</keyword>
<feature type="compositionally biased region" description="Polar residues" evidence="1">
    <location>
        <begin position="151"/>
        <end position="169"/>
    </location>
</feature>
<dbReference type="RefSeq" id="WP_146595003.1">
    <property type="nucleotide sequence ID" value="NZ_SJPT01000004.1"/>
</dbReference>
<dbReference type="Proteomes" id="UP000316304">
    <property type="component" value="Unassembled WGS sequence"/>
</dbReference>
<feature type="compositionally biased region" description="Basic and acidic residues" evidence="1">
    <location>
        <begin position="135"/>
        <end position="147"/>
    </location>
</feature>
<feature type="signal peptide" evidence="2">
    <location>
        <begin position="1"/>
        <end position="22"/>
    </location>
</feature>
<dbReference type="EMBL" id="SJPT01000004">
    <property type="protein sequence ID" value="TWU23262.1"/>
    <property type="molecule type" value="Genomic_DNA"/>
</dbReference>
<evidence type="ECO:0000313" key="4">
    <source>
        <dbReference type="Proteomes" id="UP000316304"/>
    </source>
</evidence>
<dbReference type="AlphaFoldDB" id="A0A5C6CGE2"/>
<evidence type="ECO:0000256" key="2">
    <source>
        <dbReference type="SAM" id="SignalP"/>
    </source>
</evidence>
<feature type="region of interest" description="Disordered" evidence="1">
    <location>
        <begin position="135"/>
        <end position="169"/>
    </location>
</feature>
<protein>
    <submittedName>
        <fullName evidence="3">Uncharacterized protein</fullName>
    </submittedName>
</protein>
<comment type="caution">
    <text evidence="3">The sequence shown here is derived from an EMBL/GenBank/DDBJ whole genome shotgun (WGS) entry which is preliminary data.</text>
</comment>